<reference evidence="2 3" key="1">
    <citation type="submission" date="2015-04" db="EMBL/GenBank/DDBJ databases">
        <title>Complete genome of flavobacterium.</title>
        <authorList>
            <person name="Kwon Y.M."/>
            <person name="Kim S.-J."/>
        </authorList>
    </citation>
    <scope>NUCLEOTIDE SEQUENCE [LARGE SCALE GENOMIC DNA]</scope>
    <source>
        <strain evidence="2 3">DK169</strain>
    </source>
</reference>
<proteinExistence type="predicted"/>
<dbReference type="Proteomes" id="UP000050827">
    <property type="component" value="Unassembled WGS sequence"/>
</dbReference>
<keyword evidence="1" id="KW-0812">Transmembrane</keyword>
<evidence type="ECO:0000313" key="2">
    <source>
        <dbReference type="EMBL" id="KQC29378.1"/>
    </source>
</evidence>
<sequence length="111" mass="12759">MVVLKKLKASTLMETMVATVLIVVIFMLSSLILNSLFSAQVKGNLQPIKSHLNQLEYQYVNQKINLPYYEEWKTWDITISITQNMVQIEAVEKVASSSRSIKQKIHYAKNL</sequence>
<organism evidence="2 3">
    <name type="scientific">Flagellimonas eckloniae</name>
    <dbReference type="NCBI Taxonomy" id="346185"/>
    <lineage>
        <taxon>Bacteria</taxon>
        <taxon>Pseudomonadati</taxon>
        <taxon>Bacteroidota</taxon>
        <taxon>Flavobacteriia</taxon>
        <taxon>Flavobacteriales</taxon>
        <taxon>Flavobacteriaceae</taxon>
        <taxon>Flagellimonas</taxon>
    </lineage>
</organism>
<dbReference type="RefSeq" id="WP_175288731.1">
    <property type="nucleotide sequence ID" value="NZ_LCTZ01000002.1"/>
</dbReference>
<protein>
    <submittedName>
        <fullName evidence="2">Uncharacterized protein</fullName>
    </submittedName>
</protein>
<dbReference type="AlphaFoldDB" id="A0A0Q1H6S9"/>
<evidence type="ECO:0000256" key="1">
    <source>
        <dbReference type="SAM" id="Phobius"/>
    </source>
</evidence>
<comment type="caution">
    <text evidence="2">The sequence shown here is derived from an EMBL/GenBank/DDBJ whole genome shotgun (WGS) entry which is preliminary data.</text>
</comment>
<dbReference type="STRING" id="346185.AAY42_05275"/>
<evidence type="ECO:0000313" key="3">
    <source>
        <dbReference type="Proteomes" id="UP000050827"/>
    </source>
</evidence>
<keyword evidence="1" id="KW-0472">Membrane</keyword>
<gene>
    <name evidence="2" type="ORF">AAY42_05275</name>
</gene>
<accession>A0A0Q1H6S9</accession>
<dbReference type="EMBL" id="LCTZ01000002">
    <property type="protein sequence ID" value="KQC29378.1"/>
    <property type="molecule type" value="Genomic_DNA"/>
</dbReference>
<name>A0A0Q1H6S9_9FLAO</name>
<feature type="transmembrane region" description="Helical" evidence="1">
    <location>
        <begin position="12"/>
        <end position="37"/>
    </location>
</feature>
<keyword evidence="1" id="KW-1133">Transmembrane helix</keyword>
<keyword evidence="3" id="KW-1185">Reference proteome</keyword>